<organism evidence="3 4">
    <name type="scientific">Streptomyces populi</name>
    <dbReference type="NCBI Taxonomy" id="2058924"/>
    <lineage>
        <taxon>Bacteria</taxon>
        <taxon>Bacillati</taxon>
        <taxon>Actinomycetota</taxon>
        <taxon>Actinomycetes</taxon>
        <taxon>Kitasatosporales</taxon>
        <taxon>Streptomycetaceae</taxon>
        <taxon>Streptomyces</taxon>
    </lineage>
</organism>
<evidence type="ECO:0000313" key="3">
    <source>
        <dbReference type="EMBL" id="PKT74914.1"/>
    </source>
</evidence>
<reference evidence="3 4" key="1">
    <citation type="submission" date="2017-12" db="EMBL/GenBank/DDBJ databases">
        <title>Streptomyces populusis sp. nov., a novel endophytic actinobacterium isolated from stems of Populus adenopoda Maxim.</title>
        <authorList>
            <person name="Wang Z."/>
        </authorList>
    </citation>
    <scope>NUCLEOTIDE SEQUENCE [LARGE SCALE GENOMIC DNA]</scope>
    <source>
        <strain evidence="3 4">A249</strain>
    </source>
</reference>
<dbReference type="OrthoDB" id="9793351at2"/>
<dbReference type="AlphaFoldDB" id="A0A2I0SY93"/>
<keyword evidence="1" id="KW-0620">Polyamine biosynthesis</keyword>
<evidence type="ECO:0000313" key="4">
    <source>
        <dbReference type="Proteomes" id="UP000236178"/>
    </source>
</evidence>
<dbReference type="Proteomes" id="UP000236178">
    <property type="component" value="Unassembled WGS sequence"/>
</dbReference>
<comment type="caution">
    <text evidence="3">The sequence shown here is derived from an EMBL/GenBank/DDBJ whole genome shotgun (WGS) entry which is preliminary data.</text>
</comment>
<dbReference type="EMBL" id="PJOS01000001">
    <property type="protein sequence ID" value="PKT74914.1"/>
    <property type="molecule type" value="Genomic_DNA"/>
</dbReference>
<proteinExistence type="predicted"/>
<feature type="compositionally biased region" description="Low complexity" evidence="2">
    <location>
        <begin position="143"/>
        <end position="155"/>
    </location>
</feature>
<sequence>MSARFEEIDWRPTAMGEISLRRRRDPLSGDDVYEVKLGDEYLMSSLFTTGEIELARLGLAELSEGPLDVAVGGLGLGYTARAALDDPRVRSLVVVDTLAEVIDWHRRGLVPLGAGLASDPRCRLVRGDFFAMTTGGAAAVEPSSADAGGADASSAKGDKAADGTGAVPRGLDPETPGRRFHAILLDVDHSPRHVLHPDHAVLYTRAGLTALAELLRPGGVFALWSNDPPDDEFGAVLAEVFTDTAAHVVDFDNPLQGGTAANTVYVARRRDG</sequence>
<evidence type="ECO:0000256" key="1">
    <source>
        <dbReference type="ARBA" id="ARBA00023115"/>
    </source>
</evidence>
<dbReference type="PANTHER" id="PTHR43317:SF3">
    <property type="entry name" value="BLR2883 PROTEIN"/>
    <property type="match status" value="1"/>
</dbReference>
<dbReference type="PANTHER" id="PTHR43317">
    <property type="entry name" value="THERMOSPERMINE SYNTHASE ACAULIS5"/>
    <property type="match status" value="1"/>
</dbReference>
<protein>
    <submittedName>
        <fullName evidence="3">Spermidine synthase</fullName>
    </submittedName>
</protein>
<accession>A0A2I0SY93</accession>
<dbReference type="SUPFAM" id="SSF53335">
    <property type="entry name" value="S-adenosyl-L-methionine-dependent methyltransferases"/>
    <property type="match status" value="1"/>
</dbReference>
<feature type="region of interest" description="Disordered" evidence="2">
    <location>
        <begin position="140"/>
        <end position="172"/>
    </location>
</feature>
<evidence type="ECO:0000256" key="2">
    <source>
        <dbReference type="SAM" id="MobiDB-lite"/>
    </source>
</evidence>
<dbReference type="RefSeq" id="WP_103547224.1">
    <property type="nucleotide sequence ID" value="NZ_JBHJSK010000002.1"/>
</dbReference>
<gene>
    <name evidence="3" type="ORF">CW362_00515</name>
</gene>
<name>A0A2I0SY93_9ACTN</name>
<dbReference type="Gene3D" id="3.40.50.150">
    <property type="entry name" value="Vaccinia Virus protein VP39"/>
    <property type="match status" value="1"/>
</dbReference>
<keyword evidence="4" id="KW-1185">Reference proteome</keyword>
<dbReference type="GO" id="GO:0006596">
    <property type="term" value="P:polyamine biosynthetic process"/>
    <property type="evidence" value="ECO:0007669"/>
    <property type="project" value="UniProtKB-KW"/>
</dbReference>
<dbReference type="InterPro" id="IPR029063">
    <property type="entry name" value="SAM-dependent_MTases_sf"/>
</dbReference>